<proteinExistence type="predicted"/>
<feature type="compositionally biased region" description="Polar residues" evidence="1">
    <location>
        <begin position="61"/>
        <end position="72"/>
    </location>
</feature>
<gene>
    <name evidence="2" type="ORF">TKK_013703</name>
</gene>
<evidence type="ECO:0000313" key="2">
    <source>
        <dbReference type="EMBL" id="KAL3391803.1"/>
    </source>
</evidence>
<dbReference type="PANTHER" id="PTHR28467:SF1">
    <property type="entry name" value="PAXIP1-ASSOCIATED GLUTAMATE-RICH PROTEIN 1"/>
    <property type="match status" value="1"/>
</dbReference>
<organism evidence="2 3">
    <name type="scientific">Trichogramma kaykai</name>
    <dbReference type="NCBI Taxonomy" id="54128"/>
    <lineage>
        <taxon>Eukaryota</taxon>
        <taxon>Metazoa</taxon>
        <taxon>Ecdysozoa</taxon>
        <taxon>Arthropoda</taxon>
        <taxon>Hexapoda</taxon>
        <taxon>Insecta</taxon>
        <taxon>Pterygota</taxon>
        <taxon>Neoptera</taxon>
        <taxon>Endopterygota</taxon>
        <taxon>Hymenoptera</taxon>
        <taxon>Apocrita</taxon>
        <taxon>Proctotrupomorpha</taxon>
        <taxon>Chalcidoidea</taxon>
        <taxon>Trichogrammatidae</taxon>
        <taxon>Trichogramma</taxon>
    </lineage>
</organism>
<dbReference type="PANTHER" id="PTHR28467">
    <property type="entry name" value="PAXIP1-ASSOCIATED GLUTAMATE-RICH PROTEIN 1"/>
    <property type="match status" value="1"/>
</dbReference>
<evidence type="ECO:0000313" key="3">
    <source>
        <dbReference type="Proteomes" id="UP001627154"/>
    </source>
</evidence>
<dbReference type="Proteomes" id="UP001627154">
    <property type="component" value="Unassembled WGS sequence"/>
</dbReference>
<dbReference type="AlphaFoldDB" id="A0ABD2WFZ1"/>
<feature type="region of interest" description="Disordered" evidence="1">
    <location>
        <begin position="54"/>
        <end position="150"/>
    </location>
</feature>
<accession>A0ABD2WFZ1</accession>
<evidence type="ECO:0008006" key="4">
    <source>
        <dbReference type="Google" id="ProtNLM"/>
    </source>
</evidence>
<comment type="caution">
    <text evidence="2">The sequence shown here is derived from an EMBL/GenBank/DDBJ whole genome shotgun (WGS) entry which is preliminary data.</text>
</comment>
<reference evidence="2 3" key="1">
    <citation type="journal article" date="2024" name="bioRxiv">
        <title>A reference genome for Trichogramma kaykai: A tiny desert-dwelling parasitoid wasp with competing sex-ratio distorters.</title>
        <authorList>
            <person name="Culotta J."/>
            <person name="Lindsey A.R."/>
        </authorList>
    </citation>
    <scope>NUCLEOTIDE SEQUENCE [LARGE SCALE GENOMIC DNA]</scope>
    <source>
        <strain evidence="2 3">KSX58</strain>
    </source>
</reference>
<protein>
    <recommendedName>
        <fullName evidence="4">PAXIP1-associated glutamate-rich protein 1</fullName>
    </recommendedName>
</protein>
<dbReference type="InterPro" id="IPR028213">
    <property type="entry name" value="PA1"/>
</dbReference>
<name>A0ABD2WFZ1_9HYME</name>
<evidence type="ECO:0000256" key="1">
    <source>
        <dbReference type="SAM" id="MobiDB-lite"/>
    </source>
</evidence>
<dbReference type="Pfam" id="PF15364">
    <property type="entry name" value="PAXIP1_C"/>
    <property type="match status" value="1"/>
</dbReference>
<dbReference type="EMBL" id="JBJJXI010000108">
    <property type="protein sequence ID" value="KAL3391803.1"/>
    <property type="molecule type" value="Genomic_DNA"/>
</dbReference>
<sequence length="150" mass="17268">MENNEENWSVECSDDEKYEFNKKNEWIPKPDDLLALIDEMENNNRVLKLEWKCPGKRAPSPVTTINNHQENPTMEFKPPKENSDFDFMDEMSSPRQPVRRIGESTPKGSAKKKTATFNGVLTTMLRHRRLEQEIGSSPKKSEPGSPSMKS</sequence>
<keyword evidence="3" id="KW-1185">Reference proteome</keyword>